<dbReference type="GO" id="GO:0000049">
    <property type="term" value="F:tRNA binding"/>
    <property type="evidence" value="ECO:0007669"/>
    <property type="project" value="UniProtKB-KW"/>
</dbReference>
<organism evidence="6 7">
    <name type="scientific">Clostridium perfringens</name>
    <dbReference type="NCBI Taxonomy" id="1502"/>
    <lineage>
        <taxon>Bacteria</taxon>
        <taxon>Bacillati</taxon>
        <taxon>Bacillota</taxon>
        <taxon>Clostridia</taxon>
        <taxon>Eubacteriales</taxon>
        <taxon>Clostridiaceae</taxon>
        <taxon>Clostridium</taxon>
    </lineage>
</organism>
<dbReference type="PROSITE" id="PS00301">
    <property type="entry name" value="G_TR_1"/>
    <property type="match status" value="1"/>
</dbReference>
<dbReference type="Gene3D" id="2.40.50.250">
    <property type="entry name" value="bipa protein"/>
    <property type="match status" value="1"/>
</dbReference>
<dbReference type="SUPFAM" id="SSF50447">
    <property type="entry name" value="Translation proteins"/>
    <property type="match status" value="1"/>
</dbReference>
<comment type="catalytic activity">
    <reaction evidence="3 4">
        <text>GTP + H2O = GDP + phosphate + H(+)</text>
        <dbReference type="Rhea" id="RHEA:19669"/>
        <dbReference type="ChEBI" id="CHEBI:15377"/>
        <dbReference type="ChEBI" id="CHEBI:15378"/>
        <dbReference type="ChEBI" id="CHEBI:37565"/>
        <dbReference type="ChEBI" id="CHEBI:43474"/>
        <dbReference type="ChEBI" id="CHEBI:58189"/>
    </reaction>
</comment>
<dbReference type="GO" id="GO:0000027">
    <property type="term" value="P:ribosomal large subunit assembly"/>
    <property type="evidence" value="ECO:0007669"/>
    <property type="project" value="UniProtKB-UniRule"/>
</dbReference>
<dbReference type="GO" id="GO:0003924">
    <property type="term" value="F:GTPase activity"/>
    <property type="evidence" value="ECO:0007669"/>
    <property type="project" value="UniProtKB-UniRule"/>
</dbReference>
<dbReference type="SUPFAM" id="SSF52540">
    <property type="entry name" value="P-loop containing nucleoside triphosphate hydrolases"/>
    <property type="match status" value="1"/>
</dbReference>
<dbReference type="AlphaFoldDB" id="A0A8H9QUB2"/>
<dbReference type="InterPro" id="IPR035647">
    <property type="entry name" value="EFG_III/V"/>
</dbReference>
<dbReference type="InterPro" id="IPR048876">
    <property type="entry name" value="BipA_C"/>
</dbReference>
<dbReference type="InterPro" id="IPR009000">
    <property type="entry name" value="Transl_B-barrel_sf"/>
</dbReference>
<dbReference type="InterPro" id="IPR047041">
    <property type="entry name" value="BipA_GTP-bd_dom"/>
</dbReference>
<reference evidence="6" key="1">
    <citation type="journal article" date="2018" name="Genome Biol.">
        <title>SKESA: strategic k-mer extension for scrupulous assemblies.</title>
        <authorList>
            <person name="Souvorov A."/>
            <person name="Agarwala R."/>
            <person name="Lipman D.J."/>
        </authorList>
    </citation>
    <scope>NUCLEOTIDE SEQUENCE</scope>
    <source>
        <strain evidence="6">C8</strain>
    </source>
</reference>
<dbReference type="NCBIfam" id="TIGR00231">
    <property type="entry name" value="small_GTP"/>
    <property type="match status" value="1"/>
</dbReference>
<comment type="subcellular location">
    <subcellularLocation>
        <location evidence="4">Cytoplasm</location>
    </subcellularLocation>
    <text evidence="4">Binds to ribosomes.</text>
</comment>
<dbReference type="InterPro" id="IPR047043">
    <property type="entry name" value="BipA_III"/>
</dbReference>
<evidence type="ECO:0000256" key="3">
    <source>
        <dbReference type="ARBA" id="ARBA00048548"/>
    </source>
</evidence>
<dbReference type="Gene3D" id="3.30.70.870">
    <property type="entry name" value="Elongation Factor G (Translational Gtpase), domain 3"/>
    <property type="match status" value="1"/>
</dbReference>
<comment type="caution">
    <text evidence="6">The sequence shown here is derived from an EMBL/GenBank/DDBJ whole genome shotgun (WGS) entry which is preliminary data.</text>
</comment>
<keyword evidence="4" id="KW-0694">RNA-binding</keyword>
<comment type="similarity">
    <text evidence="4">Belongs to the TRAFAC class translation factor GTPase superfamily. Classic translation factor GTPase family. BipA subfamily.</text>
</comment>
<feature type="domain" description="Tr-type G" evidence="5">
    <location>
        <begin position="8"/>
        <end position="203"/>
    </location>
</feature>
<dbReference type="InterPro" id="IPR035651">
    <property type="entry name" value="BipA_V"/>
</dbReference>
<dbReference type="Pfam" id="PF00679">
    <property type="entry name" value="EFG_C"/>
    <property type="match status" value="1"/>
</dbReference>
<dbReference type="Pfam" id="PF00009">
    <property type="entry name" value="GTP_EFTU"/>
    <property type="match status" value="1"/>
</dbReference>
<dbReference type="Gene3D" id="2.40.30.10">
    <property type="entry name" value="Translation factors"/>
    <property type="match status" value="1"/>
</dbReference>
<dbReference type="CDD" id="cd16263">
    <property type="entry name" value="BipA_III"/>
    <property type="match status" value="1"/>
</dbReference>
<dbReference type="HAMAP" id="MF_00849">
    <property type="entry name" value="BipA"/>
    <property type="match status" value="1"/>
</dbReference>
<dbReference type="RefSeq" id="WP_139933724.1">
    <property type="nucleotide sequence ID" value="NZ_CATNWN010000001.1"/>
</dbReference>
<evidence type="ECO:0000256" key="4">
    <source>
        <dbReference type="HAMAP-Rule" id="MF_00849"/>
    </source>
</evidence>
<dbReference type="Gene3D" id="3.30.70.240">
    <property type="match status" value="1"/>
</dbReference>
<keyword evidence="4" id="KW-0699">rRNA-binding</keyword>
<feature type="binding site" evidence="4">
    <location>
        <begin position="20"/>
        <end position="25"/>
    </location>
    <ligand>
        <name>GTP</name>
        <dbReference type="ChEBI" id="CHEBI:37565"/>
    </ligand>
</feature>
<evidence type="ECO:0000313" key="6">
    <source>
        <dbReference type="EMBL" id="HAT4306310.1"/>
    </source>
</evidence>
<dbReference type="InterPro" id="IPR000640">
    <property type="entry name" value="EFG_V-like"/>
</dbReference>
<gene>
    <name evidence="6" type="primary">typA</name>
    <name evidence="4" type="synonym">bipA</name>
    <name evidence="6" type="ORF">I9080_000060</name>
</gene>
<dbReference type="EC" id="3.6.5.-" evidence="4"/>
<dbReference type="GO" id="GO:0010467">
    <property type="term" value="P:gene expression"/>
    <property type="evidence" value="ECO:0007669"/>
    <property type="project" value="UniProtKB-ARBA"/>
</dbReference>
<dbReference type="EMBL" id="DACTCB010000001">
    <property type="protein sequence ID" value="HAT4306310.1"/>
    <property type="molecule type" value="Genomic_DNA"/>
</dbReference>
<keyword evidence="4" id="KW-0963">Cytoplasm</keyword>
<dbReference type="FunFam" id="3.30.70.870:FF:000003">
    <property type="entry name" value="GTP-binding protein TypA"/>
    <property type="match status" value="1"/>
</dbReference>
<dbReference type="InterPro" id="IPR005225">
    <property type="entry name" value="Small_GTP-bd"/>
</dbReference>
<dbReference type="SMART" id="SM00838">
    <property type="entry name" value="EFG_C"/>
    <property type="match status" value="1"/>
</dbReference>
<dbReference type="FunFam" id="3.30.70.240:FF:000002">
    <property type="entry name" value="GTP-binding protein TypA"/>
    <property type="match status" value="1"/>
</dbReference>
<dbReference type="Gene3D" id="3.40.50.300">
    <property type="entry name" value="P-loop containing nucleotide triphosphate hydrolases"/>
    <property type="match status" value="1"/>
</dbReference>
<protein>
    <recommendedName>
        <fullName evidence="4">Large ribosomal subunit assembly factor BipA</fullName>
        <ecNumber evidence="4">3.6.5.-</ecNumber>
    </recommendedName>
    <alternativeName>
        <fullName evidence="4">GTP-binding protein BipA</fullName>
    </alternativeName>
</protein>
<dbReference type="GO" id="GO:1990904">
    <property type="term" value="C:ribonucleoprotein complex"/>
    <property type="evidence" value="ECO:0007669"/>
    <property type="project" value="TreeGrafter"/>
</dbReference>
<keyword evidence="4" id="KW-0820">tRNA-binding</keyword>
<dbReference type="PROSITE" id="PS51722">
    <property type="entry name" value="G_TR_2"/>
    <property type="match status" value="1"/>
</dbReference>
<dbReference type="InterPro" id="IPR000795">
    <property type="entry name" value="T_Tr_GTP-bd_dom"/>
</dbReference>
<keyword evidence="2 4" id="KW-0342">GTP-binding</keyword>
<dbReference type="InterPro" id="IPR027417">
    <property type="entry name" value="P-loop_NTPase"/>
</dbReference>
<dbReference type="NCBIfam" id="TIGR01394">
    <property type="entry name" value="TypA_BipA"/>
    <property type="match status" value="1"/>
</dbReference>
<dbReference type="GO" id="GO:0009409">
    <property type="term" value="P:response to cold"/>
    <property type="evidence" value="ECO:0007669"/>
    <property type="project" value="UniProtKB-ARBA"/>
</dbReference>
<dbReference type="SUPFAM" id="SSF54980">
    <property type="entry name" value="EF-G C-terminal domain-like"/>
    <property type="match status" value="2"/>
</dbReference>
<dbReference type="InterPro" id="IPR031157">
    <property type="entry name" value="G_TR_CS"/>
</dbReference>
<dbReference type="CDD" id="cd01891">
    <property type="entry name" value="TypA_BipA"/>
    <property type="match status" value="1"/>
</dbReference>
<evidence type="ECO:0000313" key="7">
    <source>
        <dbReference type="Proteomes" id="UP000859547"/>
    </source>
</evidence>
<dbReference type="PANTHER" id="PTHR42908:SF8">
    <property type="entry name" value="TR-TYPE G DOMAIN-CONTAINING PROTEIN"/>
    <property type="match status" value="1"/>
</dbReference>
<dbReference type="PANTHER" id="PTHR42908">
    <property type="entry name" value="TRANSLATION ELONGATION FACTOR-RELATED"/>
    <property type="match status" value="1"/>
</dbReference>
<proteinExistence type="inferred from homology"/>
<name>A0A8H9QUB2_CLOPF</name>
<keyword evidence="4" id="KW-0378">Hydrolase</keyword>
<dbReference type="InterPro" id="IPR004161">
    <property type="entry name" value="EFTu-like_2"/>
</dbReference>
<dbReference type="Pfam" id="PF03144">
    <property type="entry name" value="GTP_EFTU_D2"/>
    <property type="match status" value="1"/>
</dbReference>
<dbReference type="CDD" id="cd03691">
    <property type="entry name" value="BipA_TypA_II"/>
    <property type="match status" value="1"/>
</dbReference>
<evidence type="ECO:0000256" key="2">
    <source>
        <dbReference type="ARBA" id="ARBA00023134"/>
    </source>
</evidence>
<dbReference type="GO" id="GO:0005525">
    <property type="term" value="F:GTP binding"/>
    <property type="evidence" value="ECO:0007669"/>
    <property type="project" value="UniProtKB-UniRule"/>
</dbReference>
<feature type="binding site" evidence="4">
    <location>
        <begin position="133"/>
        <end position="136"/>
    </location>
    <ligand>
        <name>GTP</name>
        <dbReference type="ChEBI" id="CHEBI:37565"/>
    </ligand>
</feature>
<dbReference type="FunFam" id="2.40.50.250:FF:000001">
    <property type="entry name" value="GTP-binding protein TypA"/>
    <property type="match status" value="1"/>
</dbReference>
<dbReference type="FunFam" id="3.40.50.300:FF:000055">
    <property type="entry name" value="GTP-binding protein TypA"/>
    <property type="match status" value="1"/>
</dbReference>
<comment type="subunit">
    <text evidence="4">Monomer.</text>
</comment>
<dbReference type="InterPro" id="IPR047042">
    <property type="entry name" value="BipA_II"/>
</dbReference>
<sequence>MSNEFTRNDIRNIAIIAHVDHGKTTLVDALLRQSNVFRTNEKVEERVMDSNDLEKERGITILSKNTAVHYNGVKINIIDTPGHADFGGEVERVLKMVESVLLVVDSYEGAMPQTKFVLRKALELGLKPIVVINKIDKPDARPEEVIDEIFELFLELGADDEQLDFPIVYASARDGVATIDIDEPKDNMKDLFDTIIEKVESPKGSVEDSLQMLVTTLDSSEYVGKIAIGKITRGIAKKNQQAAVVRQDGTVTKFKISSLYTHDGLKRIEVDEAQLGDIVAISGISDVNIGETITDAQNPEGLPFVKIDEPTLNMNFMVNDSPFAGREGDFVTSRHLRDRLLKELETNVSLKVKEITPDCFEVSGRGELHLSILIETMRREGYEFQVSKPNVITKIDENGVKVEPIEHLTIDVPEEFMGPVMEKLGPRKAEMVNMTSAVNGYSRLEFKIPARGLIGFRNEFMTDTKGNGIMNHVFDGFEKYKGEIPGRSRGSIVVFESGEAVTYGLFNAQERGTLFIEPGTEVYAGMVCGECSRADDIDVNICKKKQLTNTRSSGADDALKLTPIRQMSLEQCLEFINNDELVEVTPVNVRMRKRILDSAERKRAINRSKK</sequence>
<dbReference type="CDD" id="cd03710">
    <property type="entry name" value="BipA_TypA_C"/>
    <property type="match status" value="1"/>
</dbReference>
<evidence type="ECO:0000256" key="1">
    <source>
        <dbReference type="ARBA" id="ARBA00022741"/>
    </source>
</evidence>
<comment type="function">
    <text evidence="4">A 50S ribosomal subunit assembly protein with GTPase activity, required for 50S subunit assembly at low temperatures, may also play a role in translation. Binds GTP and analogs. Binds the 70S ribosome between the 30S and 50S subunits, in a similar position as ribosome-bound EF-G; it contacts a number of ribosomal proteins, both rRNAs and the A-site tRNA.</text>
</comment>
<dbReference type="Pfam" id="PF21018">
    <property type="entry name" value="BipA_C"/>
    <property type="match status" value="1"/>
</dbReference>
<accession>A0A8H9QUB2</accession>
<evidence type="ECO:0000259" key="5">
    <source>
        <dbReference type="PROSITE" id="PS51722"/>
    </source>
</evidence>
<keyword evidence="4" id="KW-0690">Ribosome biogenesis</keyword>
<dbReference type="PRINTS" id="PR00315">
    <property type="entry name" value="ELONGATNFCT"/>
</dbReference>
<dbReference type="GO" id="GO:0019843">
    <property type="term" value="F:rRNA binding"/>
    <property type="evidence" value="ECO:0007669"/>
    <property type="project" value="UniProtKB-KW"/>
</dbReference>
<dbReference type="InterPro" id="IPR042116">
    <property type="entry name" value="TypA/BipA_C"/>
</dbReference>
<dbReference type="GO" id="GO:0005829">
    <property type="term" value="C:cytosol"/>
    <property type="evidence" value="ECO:0007669"/>
    <property type="project" value="TreeGrafter"/>
</dbReference>
<dbReference type="InterPro" id="IPR006298">
    <property type="entry name" value="BipA"/>
</dbReference>
<keyword evidence="1 4" id="KW-0547">Nucleotide-binding</keyword>
<dbReference type="Proteomes" id="UP000859547">
    <property type="component" value="Unassembled WGS sequence"/>
</dbReference>
<dbReference type="FunFam" id="2.40.30.10:FF:000016">
    <property type="entry name" value="GTP-binding protein TypA"/>
    <property type="match status" value="1"/>
</dbReference>
<reference evidence="6" key="2">
    <citation type="submission" date="2020-07" db="EMBL/GenBank/DDBJ databases">
        <authorList>
            <consortium name="NCBI Pathogen Detection Project"/>
        </authorList>
    </citation>
    <scope>NUCLEOTIDE SEQUENCE</scope>
    <source>
        <strain evidence="6">C8</strain>
    </source>
</reference>
<dbReference type="GO" id="GO:0043022">
    <property type="term" value="F:ribosome binding"/>
    <property type="evidence" value="ECO:0007669"/>
    <property type="project" value="UniProtKB-UniRule"/>
</dbReference>